<evidence type="ECO:0000313" key="2">
    <source>
        <dbReference type="Proteomes" id="UP001066276"/>
    </source>
</evidence>
<dbReference type="EMBL" id="JANPWB010000002">
    <property type="protein sequence ID" value="KAJ1211176.1"/>
    <property type="molecule type" value="Genomic_DNA"/>
</dbReference>
<protein>
    <submittedName>
        <fullName evidence="1">Uncharacterized protein</fullName>
    </submittedName>
</protein>
<sequence>MRSRSCADEACLTDPLGAVALAEARSWWPWAPSVTGAEPEELGEGSPVGQACPPCPEESCVKPTVLVPLGLRQ</sequence>
<dbReference type="AlphaFoldDB" id="A0AAV7WDX0"/>
<accession>A0AAV7WDX0</accession>
<dbReference type="Proteomes" id="UP001066276">
    <property type="component" value="Chromosome 1_2"/>
</dbReference>
<comment type="caution">
    <text evidence="1">The sequence shown here is derived from an EMBL/GenBank/DDBJ whole genome shotgun (WGS) entry which is preliminary data.</text>
</comment>
<proteinExistence type="predicted"/>
<keyword evidence="2" id="KW-1185">Reference proteome</keyword>
<name>A0AAV7WDX0_PLEWA</name>
<reference evidence="1" key="1">
    <citation type="journal article" date="2022" name="bioRxiv">
        <title>Sequencing and chromosome-scale assembly of the giantPleurodeles waltlgenome.</title>
        <authorList>
            <person name="Brown T."/>
            <person name="Elewa A."/>
            <person name="Iarovenko S."/>
            <person name="Subramanian E."/>
            <person name="Araus A.J."/>
            <person name="Petzold A."/>
            <person name="Susuki M."/>
            <person name="Suzuki K.-i.T."/>
            <person name="Hayashi T."/>
            <person name="Toyoda A."/>
            <person name="Oliveira C."/>
            <person name="Osipova E."/>
            <person name="Leigh N.D."/>
            <person name="Simon A."/>
            <person name="Yun M.H."/>
        </authorList>
    </citation>
    <scope>NUCLEOTIDE SEQUENCE</scope>
    <source>
        <strain evidence="1">20211129_DDA</strain>
        <tissue evidence="1">Liver</tissue>
    </source>
</reference>
<evidence type="ECO:0000313" key="1">
    <source>
        <dbReference type="EMBL" id="KAJ1211176.1"/>
    </source>
</evidence>
<gene>
    <name evidence="1" type="ORF">NDU88_006537</name>
</gene>
<organism evidence="1 2">
    <name type="scientific">Pleurodeles waltl</name>
    <name type="common">Iberian ribbed newt</name>
    <dbReference type="NCBI Taxonomy" id="8319"/>
    <lineage>
        <taxon>Eukaryota</taxon>
        <taxon>Metazoa</taxon>
        <taxon>Chordata</taxon>
        <taxon>Craniata</taxon>
        <taxon>Vertebrata</taxon>
        <taxon>Euteleostomi</taxon>
        <taxon>Amphibia</taxon>
        <taxon>Batrachia</taxon>
        <taxon>Caudata</taxon>
        <taxon>Salamandroidea</taxon>
        <taxon>Salamandridae</taxon>
        <taxon>Pleurodelinae</taxon>
        <taxon>Pleurodeles</taxon>
    </lineage>
</organism>